<accession>A0A6P2RG34</accession>
<name>A0A6P2RG34_BURL3</name>
<dbReference type="Proteomes" id="UP000494174">
    <property type="component" value="Unassembled WGS sequence"/>
</dbReference>
<evidence type="ECO:0000313" key="2">
    <source>
        <dbReference type="Proteomes" id="UP000494174"/>
    </source>
</evidence>
<dbReference type="EMBL" id="CABVPU010000034">
    <property type="protein sequence ID" value="VWC31170.1"/>
    <property type="molecule type" value="Genomic_DNA"/>
</dbReference>
<dbReference type="PANTHER" id="PTHR30619:SF1">
    <property type="entry name" value="RECOMBINATION PROTEIN 2"/>
    <property type="match status" value="1"/>
</dbReference>
<proteinExistence type="predicted"/>
<gene>
    <name evidence="1" type="ORF">BLA15945_06451</name>
</gene>
<dbReference type="InterPro" id="IPR052159">
    <property type="entry name" value="Competence_DNA_uptake"/>
</dbReference>
<evidence type="ECO:0008006" key="3">
    <source>
        <dbReference type="Google" id="ProtNLM"/>
    </source>
</evidence>
<dbReference type="InterPro" id="IPR036866">
    <property type="entry name" value="RibonucZ/Hydroxyglut_hydro"/>
</dbReference>
<organism evidence="1 2">
    <name type="scientific">Burkholderia lata (strain ATCC 17760 / DSM 23089 / LMG 22485 / NCIMB 9086 / R18194 / 383)</name>
    <dbReference type="NCBI Taxonomy" id="482957"/>
    <lineage>
        <taxon>Bacteria</taxon>
        <taxon>Pseudomonadati</taxon>
        <taxon>Pseudomonadota</taxon>
        <taxon>Betaproteobacteria</taxon>
        <taxon>Burkholderiales</taxon>
        <taxon>Burkholderiaceae</taxon>
        <taxon>Burkholderia</taxon>
        <taxon>Burkholderia cepacia complex</taxon>
    </lineage>
</organism>
<dbReference type="AlphaFoldDB" id="A0A6P2RG34"/>
<sequence>MSKIKIKTRQLPVGQGGLMISTISSLDDAASRPFTFVFDCGSLNREHIGNGLDRLHTLDIDVLFISHLDADHANGVDMLVQRGATIDTVVLPCLDPTTIAACILAEANGAGMTTEFDTLLRNPARWFGNRGVRRILYLQRPAPGSAPPSPDVIRNEIIRLGNPNRDSGLAVTLRTRSQRPVKARSTGSAELIELDADTVIDVASLQDVATTLWTLVPYNHPFDDDLVDAFHAAAGTAIVRMPRATVHSSSTFAALLLRAIGDKEQRDVLKACYRILDNDGNVPSLSLYSGPPVDDDTVKVSPRDFVRRAGWLTTGDAKLKAAWIRKPWLARYDAMFQKVGVFVLPHHGSNYSIDLSVLNKLSHAQMLSCAASGSKKHPHKDVLKKLAALGIVHRVVSEKLASEYWTGAIASV</sequence>
<dbReference type="SUPFAM" id="SSF56281">
    <property type="entry name" value="Metallo-hydrolase/oxidoreductase"/>
    <property type="match status" value="1"/>
</dbReference>
<protein>
    <recommendedName>
        <fullName evidence="3">Metallo-beta-lactamase domain-containing protein</fullName>
    </recommendedName>
</protein>
<evidence type="ECO:0000313" key="1">
    <source>
        <dbReference type="EMBL" id="VWC31170.1"/>
    </source>
</evidence>
<dbReference type="Gene3D" id="3.60.15.10">
    <property type="entry name" value="Ribonuclease Z/Hydroxyacylglutathione hydrolase-like"/>
    <property type="match status" value="2"/>
</dbReference>
<reference evidence="1 2" key="1">
    <citation type="submission" date="2019-09" db="EMBL/GenBank/DDBJ databases">
        <authorList>
            <person name="Depoorter E."/>
        </authorList>
    </citation>
    <scope>NUCLEOTIDE SEQUENCE [LARGE SCALE GENOMIC DNA]</scope>
    <source>
        <strain evidence="1">R-15945</strain>
    </source>
</reference>
<dbReference type="PANTHER" id="PTHR30619">
    <property type="entry name" value="DNA INTERNALIZATION/COMPETENCE PROTEIN COMEC/REC2"/>
    <property type="match status" value="1"/>
</dbReference>
<dbReference type="RefSeq" id="WP_174917867.1">
    <property type="nucleotide sequence ID" value="NZ_CABVQE010000038.1"/>
</dbReference>